<dbReference type="CDD" id="cd06267">
    <property type="entry name" value="PBP1_LacI_sugar_binding-like"/>
    <property type="match status" value="1"/>
</dbReference>
<keyword evidence="3" id="KW-0804">Transcription</keyword>
<dbReference type="PROSITE" id="PS00356">
    <property type="entry name" value="HTH_LACI_1"/>
    <property type="match status" value="1"/>
</dbReference>
<dbReference type="Gene3D" id="1.10.260.40">
    <property type="entry name" value="lambda repressor-like DNA-binding domains"/>
    <property type="match status" value="1"/>
</dbReference>
<dbReference type="PROSITE" id="PS50932">
    <property type="entry name" value="HTH_LACI_2"/>
    <property type="match status" value="1"/>
</dbReference>
<dbReference type="SUPFAM" id="SSF47413">
    <property type="entry name" value="lambda repressor-like DNA-binding domains"/>
    <property type="match status" value="1"/>
</dbReference>
<protein>
    <submittedName>
        <fullName evidence="5">LacI family transcriptional regulator</fullName>
    </submittedName>
</protein>
<dbReference type="Gene3D" id="3.40.50.2300">
    <property type="match status" value="2"/>
</dbReference>
<dbReference type="PANTHER" id="PTHR30146">
    <property type="entry name" value="LACI-RELATED TRANSCRIPTIONAL REPRESSOR"/>
    <property type="match status" value="1"/>
</dbReference>
<dbReference type="GO" id="GO:0000976">
    <property type="term" value="F:transcription cis-regulatory region binding"/>
    <property type="evidence" value="ECO:0007669"/>
    <property type="project" value="TreeGrafter"/>
</dbReference>
<dbReference type="OrthoDB" id="9772505at2"/>
<dbReference type="Pfam" id="PF13377">
    <property type="entry name" value="Peripla_BP_3"/>
    <property type="match status" value="1"/>
</dbReference>
<evidence type="ECO:0000313" key="5">
    <source>
        <dbReference type="EMBL" id="KAA0969021.1"/>
    </source>
</evidence>
<dbReference type="InterPro" id="IPR000843">
    <property type="entry name" value="HTH_LacI"/>
</dbReference>
<dbReference type="InterPro" id="IPR028082">
    <property type="entry name" value="Peripla_BP_I"/>
</dbReference>
<dbReference type="SUPFAM" id="SSF53822">
    <property type="entry name" value="Periplasmic binding protein-like I"/>
    <property type="match status" value="1"/>
</dbReference>
<keyword evidence="6" id="KW-1185">Reference proteome</keyword>
<reference evidence="5 6" key="1">
    <citation type="submission" date="2019-08" db="EMBL/GenBank/DDBJ databases">
        <title>Aureimonas fodiniaquatilis sp. nov., isolated from a coal mine wastewater.</title>
        <authorList>
            <person name="Kim W."/>
        </authorList>
    </citation>
    <scope>NUCLEOTIDE SEQUENCE [LARGE SCALE GENOMIC DNA]</scope>
    <source>
        <strain evidence="5 6">CAU 1482</strain>
    </source>
</reference>
<gene>
    <name evidence="5" type="ORF">FPY71_15835</name>
</gene>
<evidence type="ECO:0000256" key="1">
    <source>
        <dbReference type="ARBA" id="ARBA00023015"/>
    </source>
</evidence>
<accession>A0A5B0DTC8</accession>
<dbReference type="AlphaFoldDB" id="A0A5B0DTC8"/>
<dbReference type="SMART" id="SM00354">
    <property type="entry name" value="HTH_LACI"/>
    <property type="match status" value="1"/>
</dbReference>
<evidence type="ECO:0000256" key="2">
    <source>
        <dbReference type="ARBA" id="ARBA00023125"/>
    </source>
</evidence>
<dbReference type="InterPro" id="IPR046335">
    <property type="entry name" value="LacI/GalR-like_sensor"/>
</dbReference>
<name>A0A5B0DTC8_9HYPH</name>
<sequence>MFGIGMTQAGKNGRATILDVAREANVSVGSVSNVLNGTRPVSRKLREQVLAAATRLNFSINTVAATLRRRRSGVIGFCTTYATTVYLRELADELDKMATDNGYDLIQVFTRQDPELELRRVRSLIARQVDGLILLPSLQPAAALEAVREAGTPLVIVDRRVDPRFDTITVANHAAMGLVVKRLRALGHRRLLFIPQNRWVMTTQERIKALEDAAATCAEFSFEILERGQEKPHFVEALRMTLAKDMAPTAIVTGNSSVALWTVEALQQLGRRWPDDVSLVTFDEPEWTSLLSPPVASIAAPTRAMAERVWQALVDRLAEADRAPVDERMMATLDMRGSIGPAPPNN</sequence>
<evidence type="ECO:0000256" key="3">
    <source>
        <dbReference type="ARBA" id="ARBA00023163"/>
    </source>
</evidence>
<dbReference type="InterPro" id="IPR010982">
    <property type="entry name" value="Lambda_DNA-bd_dom_sf"/>
</dbReference>
<evidence type="ECO:0000313" key="6">
    <source>
        <dbReference type="Proteomes" id="UP000324738"/>
    </source>
</evidence>
<dbReference type="Pfam" id="PF00356">
    <property type="entry name" value="LacI"/>
    <property type="match status" value="1"/>
</dbReference>
<comment type="caution">
    <text evidence="5">The sequence shown here is derived from an EMBL/GenBank/DDBJ whole genome shotgun (WGS) entry which is preliminary data.</text>
</comment>
<dbReference type="CDD" id="cd01392">
    <property type="entry name" value="HTH_LacI"/>
    <property type="match status" value="1"/>
</dbReference>
<proteinExistence type="predicted"/>
<dbReference type="PANTHER" id="PTHR30146:SF109">
    <property type="entry name" value="HTH-TYPE TRANSCRIPTIONAL REGULATOR GALS"/>
    <property type="match status" value="1"/>
</dbReference>
<keyword evidence="2" id="KW-0238">DNA-binding</keyword>
<dbReference type="GO" id="GO:0003700">
    <property type="term" value="F:DNA-binding transcription factor activity"/>
    <property type="evidence" value="ECO:0007669"/>
    <property type="project" value="TreeGrafter"/>
</dbReference>
<keyword evidence="1" id="KW-0805">Transcription regulation</keyword>
<dbReference type="Proteomes" id="UP000324738">
    <property type="component" value="Unassembled WGS sequence"/>
</dbReference>
<dbReference type="EMBL" id="VTWH01000004">
    <property type="protein sequence ID" value="KAA0969021.1"/>
    <property type="molecule type" value="Genomic_DNA"/>
</dbReference>
<organism evidence="5 6">
    <name type="scientific">Aureimonas fodinaquatilis</name>
    <dbReference type="NCBI Taxonomy" id="2565783"/>
    <lineage>
        <taxon>Bacteria</taxon>
        <taxon>Pseudomonadati</taxon>
        <taxon>Pseudomonadota</taxon>
        <taxon>Alphaproteobacteria</taxon>
        <taxon>Hyphomicrobiales</taxon>
        <taxon>Aurantimonadaceae</taxon>
        <taxon>Aureimonas</taxon>
    </lineage>
</organism>
<feature type="domain" description="HTH lacI-type" evidence="4">
    <location>
        <begin position="15"/>
        <end position="69"/>
    </location>
</feature>
<evidence type="ECO:0000259" key="4">
    <source>
        <dbReference type="PROSITE" id="PS50932"/>
    </source>
</evidence>